<dbReference type="EMBL" id="JACDUP010000002">
    <property type="protein sequence ID" value="MBA2868929.1"/>
    <property type="molecule type" value="Genomic_DNA"/>
</dbReference>
<name>A0A7J9PTD3_METMI</name>
<reference evidence="1 2" key="1">
    <citation type="submission" date="2020-07" db="EMBL/GenBank/DDBJ databases">
        <title>Genomic Encyclopedia of Type Strains, Phase IV (KMG-V): Genome sequencing to study the core and pangenomes of soil and plant-associated prokaryotes.</title>
        <authorList>
            <person name="Whitman W."/>
        </authorList>
    </citation>
    <scope>NUCLEOTIDE SEQUENCE [LARGE SCALE GENOMIC DNA]</scope>
    <source>
        <strain evidence="1 2">C14</strain>
    </source>
</reference>
<organism evidence="1 2">
    <name type="scientific">Methanococcus maripaludis</name>
    <name type="common">Methanococcus deltae</name>
    <dbReference type="NCBI Taxonomy" id="39152"/>
    <lineage>
        <taxon>Archaea</taxon>
        <taxon>Methanobacteriati</taxon>
        <taxon>Methanobacteriota</taxon>
        <taxon>Methanomada group</taxon>
        <taxon>Methanococci</taxon>
        <taxon>Methanococcales</taxon>
        <taxon>Methanococcaceae</taxon>
        <taxon>Methanococcus</taxon>
    </lineage>
</organism>
<comment type="caution">
    <text evidence="1">The sequence shown here is derived from an EMBL/GenBank/DDBJ whole genome shotgun (WGS) entry which is preliminary data.</text>
</comment>
<dbReference type="Proteomes" id="UP000571751">
    <property type="component" value="Unassembled WGS sequence"/>
</dbReference>
<evidence type="ECO:0000313" key="2">
    <source>
        <dbReference type="Proteomes" id="UP000571751"/>
    </source>
</evidence>
<proteinExistence type="predicted"/>
<sequence length="39" mass="4382">MKPFGNTGHITLPKKLVGKQVEVKIKEENSKGEKTCQQK</sequence>
<dbReference type="InterPro" id="IPR019205">
    <property type="entry name" value="DUF2080_transposon-encoded"/>
</dbReference>
<evidence type="ECO:0000313" key="1">
    <source>
        <dbReference type="EMBL" id="MBA2868929.1"/>
    </source>
</evidence>
<dbReference type="NCBIfam" id="NF033496">
    <property type="entry name" value="DUF2080_fam_acc"/>
    <property type="match status" value="1"/>
</dbReference>
<protein>
    <submittedName>
        <fullName evidence="1">Putative transposon-encoded protein</fullName>
    </submittedName>
</protein>
<dbReference type="Pfam" id="PF09853">
    <property type="entry name" value="DUF2080"/>
    <property type="match status" value="1"/>
</dbReference>
<dbReference type="AlphaFoldDB" id="A0A7J9PTD3"/>
<accession>A0A7J9PTD3</accession>
<gene>
    <name evidence="1" type="ORF">HNP95_001108</name>
</gene>